<evidence type="ECO:0000256" key="1">
    <source>
        <dbReference type="ARBA" id="ARBA00044755"/>
    </source>
</evidence>
<dbReference type="InterPro" id="IPR007607">
    <property type="entry name" value="BacA/B"/>
</dbReference>
<dbReference type="Proteomes" id="UP000294887">
    <property type="component" value="Unassembled WGS sequence"/>
</dbReference>
<dbReference type="Pfam" id="PF04519">
    <property type="entry name" value="Bactofilin"/>
    <property type="match status" value="1"/>
</dbReference>
<dbReference type="PANTHER" id="PTHR35024:SF4">
    <property type="entry name" value="POLYMER-FORMING CYTOSKELETAL PROTEIN"/>
    <property type="match status" value="1"/>
</dbReference>
<evidence type="ECO:0000313" key="2">
    <source>
        <dbReference type="EMBL" id="TCJ86884.1"/>
    </source>
</evidence>
<proteinExistence type="inferred from homology"/>
<keyword evidence="3" id="KW-1185">Reference proteome</keyword>
<dbReference type="RefSeq" id="WP_243651522.1">
    <property type="nucleotide sequence ID" value="NZ_BAAAFU010000004.1"/>
</dbReference>
<name>A0A4R1F2Y4_9GAMM</name>
<dbReference type="PANTHER" id="PTHR35024">
    <property type="entry name" value="HYPOTHETICAL CYTOSOLIC PROTEIN"/>
    <property type="match status" value="1"/>
</dbReference>
<sequence length="131" mass="14406">MLAKKKKNYEEIHRTRIDSLIGENTIIEGHINFEGKMHVVGTIIGNINSESKDSLLILSEGALIVGDVTVNHLIVNGQIDGSVYVDGKVELFDKARINGDVHYSLLELPVGAEVNGKLLRQDEKITTDQKG</sequence>
<reference evidence="2 3" key="1">
    <citation type="submission" date="2019-03" db="EMBL/GenBank/DDBJ databases">
        <title>Genomic Encyclopedia of Type Strains, Phase IV (KMG-IV): sequencing the most valuable type-strain genomes for metagenomic binning, comparative biology and taxonomic classification.</title>
        <authorList>
            <person name="Goeker M."/>
        </authorList>
    </citation>
    <scope>NUCLEOTIDE SEQUENCE [LARGE SCALE GENOMIC DNA]</scope>
    <source>
        <strain evidence="2 3">DSM 24830</strain>
    </source>
</reference>
<dbReference type="EMBL" id="SMFQ01000003">
    <property type="protein sequence ID" value="TCJ86884.1"/>
    <property type="molecule type" value="Genomic_DNA"/>
</dbReference>
<accession>A0A4R1F2Y4</accession>
<gene>
    <name evidence="2" type="ORF">EV695_1383</name>
</gene>
<organism evidence="2 3">
    <name type="scientific">Cocleimonas flava</name>
    <dbReference type="NCBI Taxonomy" id="634765"/>
    <lineage>
        <taxon>Bacteria</taxon>
        <taxon>Pseudomonadati</taxon>
        <taxon>Pseudomonadota</taxon>
        <taxon>Gammaproteobacteria</taxon>
        <taxon>Thiotrichales</taxon>
        <taxon>Thiotrichaceae</taxon>
        <taxon>Cocleimonas</taxon>
    </lineage>
</organism>
<protein>
    <submittedName>
        <fullName evidence="2">Cytoskeletal protein CcmA (Bactofilin family)</fullName>
    </submittedName>
</protein>
<comment type="caution">
    <text evidence="2">The sequence shown here is derived from an EMBL/GenBank/DDBJ whole genome shotgun (WGS) entry which is preliminary data.</text>
</comment>
<evidence type="ECO:0000313" key="3">
    <source>
        <dbReference type="Proteomes" id="UP000294887"/>
    </source>
</evidence>
<dbReference type="AlphaFoldDB" id="A0A4R1F2Y4"/>
<comment type="similarity">
    <text evidence="1">Belongs to the bactofilin family.</text>
</comment>